<feature type="region of interest" description="Disordered" evidence="1">
    <location>
        <begin position="56"/>
        <end position="116"/>
    </location>
</feature>
<organism evidence="2 3">
    <name type="scientific">Peronospora matthiolae</name>
    <dbReference type="NCBI Taxonomy" id="2874970"/>
    <lineage>
        <taxon>Eukaryota</taxon>
        <taxon>Sar</taxon>
        <taxon>Stramenopiles</taxon>
        <taxon>Oomycota</taxon>
        <taxon>Peronosporomycetes</taxon>
        <taxon>Peronosporales</taxon>
        <taxon>Peronosporaceae</taxon>
        <taxon>Peronospora</taxon>
    </lineage>
</organism>
<evidence type="ECO:0000313" key="3">
    <source>
        <dbReference type="Proteomes" id="UP001162060"/>
    </source>
</evidence>
<dbReference type="Proteomes" id="UP001162060">
    <property type="component" value="Unassembled WGS sequence"/>
</dbReference>
<sequence>MTKARRVIETGEQIIITVQECVEKIRAVKGERSSPPPLILKYEDGHYSAFVHRLPTLDKATGDERNVDRGGSSGEDNSDIGSDKEMKESAEPIEATGQYDDFERNEAVRAAISAPP</sequence>
<name>A0AAV1VCV5_9STRA</name>
<evidence type="ECO:0000313" key="2">
    <source>
        <dbReference type="EMBL" id="CAK7943725.1"/>
    </source>
</evidence>
<protein>
    <submittedName>
        <fullName evidence="2">Uncharacterized protein</fullName>
    </submittedName>
</protein>
<gene>
    <name evidence="2" type="ORF">PM001_LOCUS28875</name>
</gene>
<dbReference type="EMBL" id="CAKLBY020000303">
    <property type="protein sequence ID" value="CAK7943725.1"/>
    <property type="molecule type" value="Genomic_DNA"/>
</dbReference>
<accession>A0AAV1VCV5</accession>
<comment type="caution">
    <text evidence="2">The sequence shown here is derived from an EMBL/GenBank/DDBJ whole genome shotgun (WGS) entry which is preliminary data.</text>
</comment>
<evidence type="ECO:0000256" key="1">
    <source>
        <dbReference type="SAM" id="MobiDB-lite"/>
    </source>
</evidence>
<reference evidence="2" key="1">
    <citation type="submission" date="2024-01" db="EMBL/GenBank/DDBJ databases">
        <authorList>
            <person name="Webb A."/>
        </authorList>
    </citation>
    <scope>NUCLEOTIDE SEQUENCE</scope>
    <source>
        <strain evidence="2">Pm1</strain>
    </source>
</reference>
<proteinExistence type="predicted"/>
<feature type="compositionally biased region" description="Basic and acidic residues" evidence="1">
    <location>
        <begin position="81"/>
        <end position="90"/>
    </location>
</feature>
<dbReference type="AlphaFoldDB" id="A0AAV1VCV5"/>